<evidence type="ECO:0000256" key="13">
    <source>
        <dbReference type="ARBA" id="ARBA00022833"/>
    </source>
</evidence>
<dbReference type="GO" id="GO:0016020">
    <property type="term" value="C:membrane"/>
    <property type="evidence" value="ECO:0007669"/>
    <property type="project" value="UniProtKB-SubCell"/>
</dbReference>
<reference evidence="31" key="1">
    <citation type="submission" date="2021-11" db="EMBL/GenBank/DDBJ databases">
        <authorList>
            <person name="Schell T."/>
        </authorList>
    </citation>
    <scope>NUCLEOTIDE SEQUENCE</scope>
    <source>
        <strain evidence="31">M5</strain>
    </source>
</reference>
<dbReference type="SUPFAM" id="SSF55729">
    <property type="entry name" value="Acyl-CoA N-acyltransferases (Nat)"/>
    <property type="match status" value="1"/>
</dbReference>
<evidence type="ECO:0000256" key="6">
    <source>
        <dbReference type="ARBA" id="ARBA00022499"/>
    </source>
</evidence>
<feature type="domain" description="H15" evidence="28">
    <location>
        <begin position="666"/>
        <end position="736"/>
    </location>
</feature>
<keyword evidence="10" id="KW-0479">Metal-binding</keyword>
<dbReference type="SMART" id="SM00249">
    <property type="entry name" value="PHD"/>
    <property type="match status" value="2"/>
</dbReference>
<dbReference type="PROSITE" id="PS50081">
    <property type="entry name" value="ZF_DAG_PE_2"/>
    <property type="match status" value="1"/>
</dbReference>
<feature type="compositionally biased region" description="Low complexity" evidence="24">
    <location>
        <begin position="1408"/>
        <end position="1423"/>
    </location>
</feature>
<dbReference type="InterPro" id="IPR036388">
    <property type="entry name" value="WH-like_DNA-bd_sf"/>
</dbReference>
<keyword evidence="20" id="KW-0539">Nucleus</keyword>
<evidence type="ECO:0000259" key="26">
    <source>
        <dbReference type="PROSITE" id="PS50016"/>
    </source>
</evidence>
<evidence type="ECO:0000256" key="12">
    <source>
        <dbReference type="ARBA" id="ARBA00022771"/>
    </source>
</evidence>
<feature type="compositionally biased region" description="Basic and acidic residues" evidence="24">
    <location>
        <begin position="1442"/>
        <end position="1457"/>
    </location>
</feature>
<evidence type="ECO:0000259" key="28">
    <source>
        <dbReference type="PROSITE" id="PS51504"/>
    </source>
</evidence>
<dbReference type="PROSITE" id="PS52014">
    <property type="entry name" value="SAMD1_WH"/>
    <property type="match status" value="1"/>
</dbReference>
<feature type="domain" description="PHD-type" evidence="26">
    <location>
        <begin position="796"/>
        <end position="854"/>
    </location>
</feature>
<dbReference type="GO" id="GO:0006357">
    <property type="term" value="P:regulation of transcription by RNA polymerase II"/>
    <property type="evidence" value="ECO:0007669"/>
    <property type="project" value="TreeGrafter"/>
</dbReference>
<evidence type="ECO:0000256" key="9">
    <source>
        <dbReference type="ARBA" id="ARBA00022692"/>
    </source>
</evidence>
<feature type="transmembrane region" description="Helical" evidence="25">
    <location>
        <begin position="507"/>
        <end position="528"/>
    </location>
</feature>
<feature type="region of interest" description="Disordered" evidence="24">
    <location>
        <begin position="1265"/>
        <end position="1353"/>
    </location>
</feature>
<keyword evidence="12 23" id="KW-0863">Zinc-finger</keyword>
<dbReference type="GO" id="GO:0000786">
    <property type="term" value="C:nucleosome"/>
    <property type="evidence" value="ECO:0007669"/>
    <property type="project" value="InterPro"/>
</dbReference>
<feature type="compositionally biased region" description="Basic and acidic residues" evidence="24">
    <location>
        <begin position="1624"/>
        <end position="1693"/>
    </location>
</feature>
<evidence type="ECO:0000313" key="32">
    <source>
        <dbReference type="Proteomes" id="UP000789390"/>
    </source>
</evidence>
<evidence type="ECO:0000256" key="16">
    <source>
        <dbReference type="ARBA" id="ARBA00022989"/>
    </source>
</evidence>
<keyword evidence="5" id="KW-0678">Repressor</keyword>
<dbReference type="InterPro" id="IPR004299">
    <property type="entry name" value="MBOAT_fam"/>
</dbReference>
<dbReference type="InterPro" id="IPR002717">
    <property type="entry name" value="HAT_MYST-type"/>
</dbReference>
<evidence type="ECO:0000256" key="17">
    <source>
        <dbReference type="ARBA" id="ARBA00022990"/>
    </source>
</evidence>
<dbReference type="Pfam" id="PF03062">
    <property type="entry name" value="MBOAT"/>
    <property type="match status" value="1"/>
</dbReference>
<keyword evidence="16 25" id="KW-1133">Transmembrane helix</keyword>
<dbReference type="EC" id="2.3.1.48" evidence="4"/>
<dbReference type="Proteomes" id="UP000789390">
    <property type="component" value="Unassembled WGS sequence"/>
</dbReference>
<dbReference type="FunFam" id="3.30.60.60:FF:000001">
    <property type="entry name" value="Histone acetyltransferase"/>
    <property type="match status" value="1"/>
</dbReference>
<dbReference type="Pfam" id="PF01853">
    <property type="entry name" value="MOZ_SAS"/>
    <property type="match status" value="1"/>
</dbReference>
<accession>A0A8J2RC74</accession>
<evidence type="ECO:0000259" key="29">
    <source>
        <dbReference type="PROSITE" id="PS51726"/>
    </source>
</evidence>
<evidence type="ECO:0000256" key="24">
    <source>
        <dbReference type="SAM" id="MobiDB-lite"/>
    </source>
</evidence>
<dbReference type="Pfam" id="PF00628">
    <property type="entry name" value="PHD"/>
    <property type="match status" value="2"/>
</dbReference>
<feature type="compositionally biased region" description="Acidic residues" evidence="24">
    <location>
        <begin position="925"/>
        <end position="937"/>
    </location>
</feature>
<feature type="region of interest" description="Disordered" evidence="24">
    <location>
        <begin position="905"/>
        <end position="943"/>
    </location>
</feature>
<evidence type="ECO:0000256" key="25">
    <source>
        <dbReference type="SAM" id="Phobius"/>
    </source>
</evidence>
<dbReference type="GO" id="GO:0040029">
    <property type="term" value="P:epigenetic regulation of gene expression"/>
    <property type="evidence" value="ECO:0007669"/>
    <property type="project" value="UniProtKB-ARBA"/>
</dbReference>
<keyword evidence="14" id="KW-0832">Ubl conjugation</keyword>
<comment type="caution">
    <text evidence="31">The sequence shown here is derived from an EMBL/GenBank/DDBJ whole genome shotgun (WGS) entry which is preliminary data.</text>
</comment>
<dbReference type="SUPFAM" id="SSF57903">
    <property type="entry name" value="FYVE/PHD zinc finger"/>
    <property type="match status" value="2"/>
</dbReference>
<keyword evidence="13" id="KW-0862">Zinc</keyword>
<evidence type="ECO:0000256" key="7">
    <source>
        <dbReference type="ARBA" id="ARBA00022553"/>
    </source>
</evidence>
<evidence type="ECO:0000256" key="2">
    <source>
        <dbReference type="ARBA" id="ARBA00004141"/>
    </source>
</evidence>
<evidence type="ECO:0000256" key="1">
    <source>
        <dbReference type="ARBA" id="ARBA00004123"/>
    </source>
</evidence>
<evidence type="ECO:0000256" key="21">
    <source>
        <dbReference type="ARBA" id="ARBA00048017"/>
    </source>
</evidence>
<dbReference type="GO" id="GO:0008270">
    <property type="term" value="F:zinc ion binding"/>
    <property type="evidence" value="ECO:0007669"/>
    <property type="project" value="UniProtKB-KW"/>
</dbReference>
<keyword evidence="17" id="KW-0007">Acetylation</keyword>
<dbReference type="Gene3D" id="3.30.60.60">
    <property type="entry name" value="N-acetyl transferase-like"/>
    <property type="match status" value="1"/>
</dbReference>
<keyword evidence="32" id="KW-1185">Reference proteome</keyword>
<proteinExistence type="inferred from homology"/>
<feature type="active site" description="Proton donor/acceptor" evidence="22">
    <location>
        <position position="1156"/>
    </location>
</feature>
<feature type="compositionally biased region" description="Basic and acidic residues" evidence="24">
    <location>
        <begin position="1570"/>
        <end position="1589"/>
    </location>
</feature>
<evidence type="ECO:0000256" key="3">
    <source>
        <dbReference type="ARBA" id="ARBA00010107"/>
    </source>
</evidence>
<feature type="compositionally biased region" description="Polar residues" evidence="24">
    <location>
        <begin position="1893"/>
        <end position="1924"/>
    </location>
</feature>
<feature type="compositionally biased region" description="Polar residues" evidence="24">
    <location>
        <begin position="2222"/>
        <end position="2231"/>
    </location>
</feature>
<evidence type="ECO:0000259" key="30">
    <source>
        <dbReference type="PROSITE" id="PS52014"/>
    </source>
</evidence>
<comment type="catalytic activity">
    <reaction evidence="21">
        <text>L-lysyl-[protein] + acetyl-CoA = N(6)-acetyl-L-lysyl-[protein] + CoA + H(+)</text>
        <dbReference type="Rhea" id="RHEA:45948"/>
        <dbReference type="Rhea" id="RHEA-COMP:9752"/>
        <dbReference type="Rhea" id="RHEA-COMP:10731"/>
        <dbReference type="ChEBI" id="CHEBI:15378"/>
        <dbReference type="ChEBI" id="CHEBI:29969"/>
        <dbReference type="ChEBI" id="CHEBI:57287"/>
        <dbReference type="ChEBI" id="CHEBI:57288"/>
        <dbReference type="ChEBI" id="CHEBI:61930"/>
        <dbReference type="EC" id="2.3.1.48"/>
    </reaction>
</comment>
<dbReference type="InterPro" id="IPR001965">
    <property type="entry name" value="Znf_PHD"/>
</dbReference>
<feature type="domain" description="Phorbol-ester/DAG-type" evidence="27">
    <location>
        <begin position="784"/>
        <end position="839"/>
    </location>
</feature>
<dbReference type="GO" id="GO:0070776">
    <property type="term" value="C:MOZ/MORF histone acetyltransferase complex"/>
    <property type="evidence" value="ECO:0007669"/>
    <property type="project" value="TreeGrafter"/>
</dbReference>
<dbReference type="PROSITE" id="PS51726">
    <property type="entry name" value="MYST_HAT"/>
    <property type="match status" value="1"/>
</dbReference>
<feature type="domain" description="SAMD1-like winged helix (WH)" evidence="30">
    <location>
        <begin position="576"/>
        <end position="658"/>
    </location>
</feature>
<name>A0A8J2RC74_9CRUS</name>
<feature type="region of interest" description="Disordered" evidence="24">
    <location>
        <begin position="1387"/>
        <end position="1721"/>
    </location>
</feature>
<comment type="similarity">
    <text evidence="3">Belongs to the MYST (SAS/MOZ) family.</text>
</comment>
<feature type="transmembrane region" description="Helical" evidence="25">
    <location>
        <begin position="161"/>
        <end position="182"/>
    </location>
</feature>
<keyword evidence="19" id="KW-0010">Activator</keyword>
<evidence type="ECO:0000256" key="10">
    <source>
        <dbReference type="ARBA" id="ARBA00022723"/>
    </source>
</evidence>
<dbReference type="CDD" id="cd15526">
    <property type="entry name" value="PHD1_MOZ_d4"/>
    <property type="match status" value="1"/>
</dbReference>
<keyword evidence="15" id="KW-0156">Chromatin regulator</keyword>
<feature type="compositionally biased region" description="Polar residues" evidence="24">
    <location>
        <begin position="2050"/>
        <end position="2076"/>
    </location>
</feature>
<keyword evidence="18 25" id="KW-0472">Membrane</keyword>
<sequence length="2258" mass="250762">MNDAAEEKSNGAFNSHITQDTIRMRKALARNQSKEQMENIETRNGMDSPEIITAPEEDETVKNAAVFQQIALTRVKNHASELKKQLIDQMDAQLSSMMEEYITEIECVRVPQKYRSFLGDTQTGVEKKRKKLPCGSLPEKEFIVRNSLLTDLFEINHIQTIYHIFIAILILLLLNTMVEDIVDKGRIDLEFTLILWAFGNFQSVIVTWVGMMFFTLVVVYPAFHFWSHQRLTIVDNSKRLAWDYFWFACYVFYIGAAIWIPLKETLAHNLPPASAVTLLMEQVRLVMKTHAFVRSNVPVALFYFNKRQTRVEDITEDVKDDADQAPCPDFSKYLYFMFAPTLVYRNRYPRTRSIRWKGVCFNFLQVVGVLFYLYFIFVRFCVPVFRQIGHEPMAGKALVLAVFGCMLPGTLVLLCGFFCLLHSWLNAFAEMLRFGDRMFYQDWWNSTSYATYYRTWNVVVHDWLYTYVYKDVYQLLGRRNRVIPTLVVFLISSIVHEYIITFTFHCFYPVLLLMFGGFGLLFSFVTNVDPRLGNIFMWLTLFIGTGLCMSLYSMEWYARINCPPSFAMRERGEPDPWPTSQAVWQEWLIEAIGKIKGQKQRPSAERICHAVRQTHTKSTGPVLRDEVIVARLNQAVADAKILKVCNKGQTSYKEPGHHTRQLALNKNTDLTKVLIKSLRELAESGGSTLPTIEKYVRQSFAGATDVNLSKLLRLAAHKAVAKGLLNQDGHYYTVTARKDAETPRRKRRSSFASSTPVPPGGGDSDFSDGDSGHPLDDDEEHDDLHNRTHSSMQSTTLFCSECLGTSEKNGQGEHEALISCSECGSSVHPSCLKRAGTSALKEEDDWLCSECKSCNICGERAEIDPLLICNVCEQGFHAHCVDPPVEKRPKTWSCSNCAARRKSKQGTKSSDVSLKKGRKRVDSSSSEEDAGGEETEEVEKIAPPPGVTVRDVELFKKVQQTTSEALKISSIGSNDSSLGAAARCPASIQFGKYDIQTWYSSPYPQEYARLSKLFLCEFCLKYMKSRSILDRHMTKCFWRHPPATEIYRKDNLSVFEVDGNVNKIYCQNLCLLAKLFLDHKTLYYDVEPFLFYVLTVNDRKGCHLIGYFSKEKLCQQKYNVSCIMTMPQYQRQGYGRFLIHFSYLLSKQEGQPGTPEKPLSDLGRVSYHAYWKSICLDYLHAKRSDGSLCLQKMSQDTGLTPLDIAETLQRMEMLRKKPDGKVVLCIDWVMVRSHADRIASMKSRLELDPEALRWSPLVGNSVVGSDEDHSMMSDTAAETPQEAESIAEVKSDSRSTVKKRGRKPGRKPVKKKIVERKTPKVEPRLRARPQHVEPTTPVETEKKNEPASNRRKMLVIEEDEISSSDWLRPRKRRNIEAATEPVAIKVEPTAKNNRVSTSKAEDHRPEVVKVAVSAPSSVSVASPLMPTPAKPKPRGRPRKRVRSIEKVVKEPCEKMEETYDESTPPASKIPCQQAQDPVASPEPKSVEEEEEEKESVVSRPASQLSEPEESQKSVESPAPLAADEEMPDASSSSPSPTPEVEESRITPVSEKERESDDASSPSPSASLVEDDQRANEKKEVNQLEEKVESDQASPSPPSQEEFIERKEEETCSPEQSPVAQPPSIKEESPKKVEEEQQDSERESKNEPELQFEKDAEEKKSEIELEREPEKQPEEEPVKESIREPESVEVEEVKTPLLNPAVLPQPLEKREEITEQRSPPNYPAAGHVINVTTTPSSCQQVPPVTVSVPMMSGRNGSSCALINSPSLGVYTPESSTGSVQSIHGMTGNEEGVSAGCVESPRSLPSHEPPPTPTPHVSQYNTMHSPHASMSMGYGTNPGVVPPTAAPSPAPSPAASSFMPVPPVPAMPTVIQQSGKQRRSSSTHRYTPIAPAPPSHTSNSTVAPSPSVTTPSAGYYNQHSAPTQPQVPIARPASQYLPPAQSPSHPVPSTATSSTTATAPSCSLAKLQQLTNGLADSASPHHTMTPPPNQTPPPPPPSHLHGLGHSRDPYGYGVVPTPPPSAISAQQSYAKYYQGSVPSPIPVSSSPVAGLNTPSGVIHSSNNELASTHSSGGHNLNVSGHPGRSSSTAAASSPSSSTGRNSNNTNLQQRQAPDAATQQRQAQIMQQTYSAMNQLNGYRMSMAGMAGMPGMPGMPGMGMASMSSMMAAQHQALNSASYITANPGFMNQSQLGVMNMHAHAAAAHAAQHPHASPHGHSAAAQAAQYQQVDQRTGTPAGMPYSTPYAYGIPQLPQLNGTMRR</sequence>
<keyword evidence="9 25" id="KW-0812">Transmembrane</keyword>
<gene>
    <name evidence="31" type="ORF">DGAL_LOCUS2002</name>
</gene>
<dbReference type="PROSITE" id="PS51504">
    <property type="entry name" value="H15"/>
    <property type="match status" value="1"/>
</dbReference>
<feature type="compositionally biased region" description="Low complexity" evidence="24">
    <location>
        <begin position="2080"/>
        <end position="2104"/>
    </location>
</feature>
<feature type="compositionally biased region" description="Low complexity" evidence="24">
    <location>
        <begin position="1940"/>
        <end position="1958"/>
    </location>
</feature>
<evidence type="ECO:0000256" key="18">
    <source>
        <dbReference type="ARBA" id="ARBA00023136"/>
    </source>
</evidence>
<dbReference type="EMBL" id="CAKKLH010000025">
    <property type="protein sequence ID" value="CAH0099844.1"/>
    <property type="molecule type" value="Genomic_DNA"/>
</dbReference>
<dbReference type="InterPro" id="IPR011011">
    <property type="entry name" value="Znf_FYVE_PHD"/>
</dbReference>
<feature type="compositionally biased region" description="Pro residues" evidence="24">
    <location>
        <begin position="1983"/>
        <end position="1996"/>
    </location>
</feature>
<evidence type="ECO:0000256" key="14">
    <source>
        <dbReference type="ARBA" id="ARBA00022843"/>
    </source>
</evidence>
<dbReference type="GO" id="GO:0006334">
    <property type="term" value="P:nucleosome assembly"/>
    <property type="evidence" value="ECO:0007669"/>
    <property type="project" value="InterPro"/>
</dbReference>
<feature type="transmembrane region" description="Helical" evidence="25">
    <location>
        <begin position="535"/>
        <end position="554"/>
    </location>
</feature>
<keyword evidence="8" id="KW-0808">Transferase</keyword>
<comment type="subcellular location">
    <subcellularLocation>
        <location evidence="2">Membrane</location>
        <topology evidence="2">Multi-pass membrane protein</topology>
    </subcellularLocation>
    <subcellularLocation>
        <location evidence="1">Nucleus</location>
    </subcellularLocation>
</comment>
<evidence type="ECO:0000256" key="19">
    <source>
        <dbReference type="ARBA" id="ARBA00023159"/>
    </source>
</evidence>
<dbReference type="Gene3D" id="3.40.630.30">
    <property type="match status" value="1"/>
</dbReference>
<dbReference type="PANTHER" id="PTHR10615:SF217">
    <property type="entry name" value="HISTONE ACETYLTRANSFERASE"/>
    <property type="match status" value="1"/>
</dbReference>
<feature type="compositionally biased region" description="Basic residues" evidence="24">
    <location>
        <begin position="1296"/>
        <end position="1314"/>
    </location>
</feature>
<dbReference type="OrthoDB" id="6363058at2759"/>
<feature type="region of interest" description="Disordered" evidence="24">
    <location>
        <begin position="1790"/>
        <end position="1958"/>
    </location>
</feature>
<keyword evidence="11" id="KW-0677">Repeat</keyword>
<dbReference type="GO" id="GO:0003677">
    <property type="term" value="F:DNA binding"/>
    <property type="evidence" value="ECO:0007669"/>
    <property type="project" value="InterPro"/>
</dbReference>
<feature type="compositionally biased region" description="Low complexity" evidence="24">
    <location>
        <begin position="2199"/>
        <end position="2221"/>
    </location>
</feature>
<dbReference type="Gene3D" id="3.30.40.10">
    <property type="entry name" value="Zinc/RING finger domain, C3HC4 (zinc finger)"/>
    <property type="match status" value="2"/>
</dbReference>
<dbReference type="InterPro" id="IPR019787">
    <property type="entry name" value="Znf_PHD-finger"/>
</dbReference>
<dbReference type="InterPro" id="IPR048589">
    <property type="entry name" value="SAMD1-like_WH"/>
</dbReference>
<dbReference type="GO" id="GO:0010484">
    <property type="term" value="F:histone H3 acetyltransferase activity"/>
    <property type="evidence" value="ECO:0007669"/>
    <property type="project" value="TreeGrafter"/>
</dbReference>
<feature type="transmembrane region" description="Helical" evidence="25">
    <location>
        <begin position="194"/>
        <end position="223"/>
    </location>
</feature>
<feature type="region of interest" description="Disordered" evidence="24">
    <location>
        <begin position="2041"/>
        <end position="2121"/>
    </location>
</feature>
<keyword evidence="7" id="KW-0597">Phosphoprotein</keyword>
<feature type="transmembrane region" description="Helical" evidence="25">
    <location>
        <begin position="397"/>
        <end position="421"/>
    </location>
</feature>
<dbReference type="GO" id="GO:0003712">
    <property type="term" value="F:transcription coregulator activity"/>
    <property type="evidence" value="ECO:0007669"/>
    <property type="project" value="TreeGrafter"/>
</dbReference>
<dbReference type="FunFam" id="3.40.630.30:FF:000001">
    <property type="entry name" value="Histone acetyltransferase"/>
    <property type="match status" value="1"/>
</dbReference>
<feature type="compositionally biased region" description="Pro residues" evidence="24">
    <location>
        <begin position="1838"/>
        <end position="1850"/>
    </location>
</feature>
<feature type="compositionally biased region" description="Basic and acidic residues" evidence="24">
    <location>
        <begin position="1315"/>
        <end position="1325"/>
    </location>
</feature>
<dbReference type="PROSITE" id="PS50016">
    <property type="entry name" value="ZF_PHD_2"/>
    <property type="match status" value="2"/>
</dbReference>
<evidence type="ECO:0000256" key="15">
    <source>
        <dbReference type="ARBA" id="ARBA00022853"/>
    </source>
</evidence>
<dbReference type="InterPro" id="IPR050603">
    <property type="entry name" value="MYST_HAT"/>
</dbReference>
<feature type="transmembrane region" description="Helical" evidence="25">
    <location>
        <begin position="359"/>
        <end position="377"/>
    </location>
</feature>
<feature type="region of interest" description="Disordered" evidence="24">
    <location>
        <begin position="2199"/>
        <end position="2234"/>
    </location>
</feature>
<dbReference type="Pfam" id="PF21524">
    <property type="entry name" value="SAMD1_WH"/>
    <property type="match status" value="1"/>
</dbReference>
<dbReference type="InterPro" id="IPR016181">
    <property type="entry name" value="Acyl_CoA_acyltransferase"/>
</dbReference>
<dbReference type="InterPro" id="IPR005818">
    <property type="entry name" value="Histone_H1/H5_H15"/>
</dbReference>
<feature type="domain" description="PHD-type" evidence="26">
    <location>
        <begin position="851"/>
        <end position="900"/>
    </location>
</feature>
<evidence type="ECO:0000256" key="11">
    <source>
        <dbReference type="ARBA" id="ARBA00022737"/>
    </source>
</evidence>
<evidence type="ECO:0000313" key="31">
    <source>
        <dbReference type="EMBL" id="CAH0099844.1"/>
    </source>
</evidence>
<dbReference type="InterPro" id="IPR002219">
    <property type="entry name" value="PKC_DAG/PE"/>
</dbReference>
<dbReference type="PANTHER" id="PTHR10615">
    <property type="entry name" value="HISTONE ACETYLTRANSFERASE"/>
    <property type="match status" value="1"/>
</dbReference>
<evidence type="ECO:0000259" key="27">
    <source>
        <dbReference type="PROSITE" id="PS50081"/>
    </source>
</evidence>
<dbReference type="InterPro" id="IPR040706">
    <property type="entry name" value="Zf-MYST"/>
</dbReference>
<evidence type="ECO:0000256" key="20">
    <source>
        <dbReference type="ARBA" id="ARBA00023242"/>
    </source>
</evidence>
<dbReference type="Pfam" id="PF17772">
    <property type="entry name" value="zf-MYST"/>
    <property type="match status" value="1"/>
</dbReference>
<dbReference type="Gene3D" id="1.10.10.10">
    <property type="entry name" value="Winged helix-like DNA-binding domain superfamily/Winged helix DNA-binding domain"/>
    <property type="match status" value="2"/>
</dbReference>
<keyword evidence="6" id="KW-1017">Isopeptide bond</keyword>
<dbReference type="GO" id="GO:0005634">
    <property type="term" value="C:nucleus"/>
    <property type="evidence" value="ECO:0007669"/>
    <property type="project" value="UniProtKB-SubCell"/>
</dbReference>
<evidence type="ECO:0000256" key="22">
    <source>
        <dbReference type="PIRSR" id="PIRSR602717-51"/>
    </source>
</evidence>
<organism evidence="31 32">
    <name type="scientific">Daphnia galeata</name>
    <dbReference type="NCBI Taxonomy" id="27404"/>
    <lineage>
        <taxon>Eukaryota</taxon>
        <taxon>Metazoa</taxon>
        <taxon>Ecdysozoa</taxon>
        <taxon>Arthropoda</taxon>
        <taxon>Crustacea</taxon>
        <taxon>Branchiopoda</taxon>
        <taxon>Diplostraca</taxon>
        <taxon>Cladocera</taxon>
        <taxon>Anomopoda</taxon>
        <taxon>Daphniidae</taxon>
        <taxon>Daphnia</taxon>
    </lineage>
</organism>
<feature type="region of interest" description="Disordered" evidence="24">
    <location>
        <begin position="1973"/>
        <end position="2017"/>
    </location>
</feature>
<feature type="compositionally biased region" description="Basic residues" evidence="24">
    <location>
        <begin position="1431"/>
        <end position="1441"/>
    </location>
</feature>
<evidence type="ECO:0000256" key="23">
    <source>
        <dbReference type="PROSITE-ProRule" id="PRU00146"/>
    </source>
</evidence>
<evidence type="ECO:0000256" key="8">
    <source>
        <dbReference type="ARBA" id="ARBA00022679"/>
    </source>
</evidence>
<evidence type="ECO:0000256" key="5">
    <source>
        <dbReference type="ARBA" id="ARBA00022491"/>
    </source>
</evidence>
<feature type="transmembrane region" description="Helical" evidence="25">
    <location>
        <begin position="482"/>
        <end position="501"/>
    </location>
</feature>
<feature type="domain" description="MYST-type HAT" evidence="29">
    <location>
        <begin position="980"/>
        <end position="1256"/>
    </location>
</feature>
<protein>
    <recommendedName>
        <fullName evidence="4">histone acetyltransferase</fullName>
        <ecNumber evidence="4">2.3.1.48</ecNumber>
    </recommendedName>
</protein>
<feature type="region of interest" description="Disordered" evidence="24">
    <location>
        <begin position="736"/>
        <end position="787"/>
    </location>
</feature>
<evidence type="ECO:0000256" key="4">
    <source>
        <dbReference type="ARBA" id="ARBA00013184"/>
    </source>
</evidence>
<dbReference type="InterPro" id="IPR013083">
    <property type="entry name" value="Znf_RING/FYVE/PHD"/>
</dbReference>
<feature type="compositionally biased region" description="Basic and acidic residues" evidence="24">
    <location>
        <begin position="1541"/>
        <end position="1556"/>
    </location>
</feature>
<dbReference type="GO" id="GO:0003682">
    <property type="term" value="F:chromatin binding"/>
    <property type="evidence" value="ECO:0007669"/>
    <property type="project" value="TreeGrafter"/>
</dbReference>
<feature type="transmembrane region" description="Helical" evidence="25">
    <location>
        <begin position="243"/>
        <end position="262"/>
    </location>
</feature>